<dbReference type="SMART" id="SM01080">
    <property type="entry name" value="CHASE2"/>
    <property type="match status" value="1"/>
</dbReference>
<reference evidence="4" key="1">
    <citation type="submission" date="2021-04" db="EMBL/GenBank/DDBJ databases">
        <title>Draft genome sequence of Xylanibacillus composti strain K13.</title>
        <authorList>
            <person name="Uke A."/>
            <person name="Chhe C."/>
            <person name="Baramee S."/>
            <person name="Kosugi A."/>
        </authorList>
    </citation>
    <scope>NUCLEOTIDE SEQUENCE</scope>
    <source>
        <strain evidence="4">K13</strain>
    </source>
</reference>
<dbReference type="InterPro" id="IPR029787">
    <property type="entry name" value="Nucleotide_cyclase"/>
</dbReference>
<feature type="transmembrane region" description="Helical" evidence="2">
    <location>
        <begin position="298"/>
        <end position="316"/>
    </location>
</feature>
<dbReference type="EMBL" id="BOVK01000013">
    <property type="protein sequence ID" value="GIQ68227.1"/>
    <property type="molecule type" value="Genomic_DNA"/>
</dbReference>
<accession>A0A8J4M1U9</accession>
<keyword evidence="2" id="KW-0812">Transmembrane</keyword>
<dbReference type="InterPro" id="IPR050697">
    <property type="entry name" value="Adenylyl/Guanylyl_Cyclase_3/4"/>
</dbReference>
<dbReference type="Gene3D" id="3.30.70.1230">
    <property type="entry name" value="Nucleotide cyclase"/>
    <property type="match status" value="1"/>
</dbReference>
<dbReference type="PANTHER" id="PTHR43081:SF1">
    <property type="entry name" value="ADENYLATE CYCLASE, TERMINAL-DIFFERENTIATION SPECIFIC"/>
    <property type="match status" value="1"/>
</dbReference>
<dbReference type="GO" id="GO:0035556">
    <property type="term" value="P:intracellular signal transduction"/>
    <property type="evidence" value="ECO:0007669"/>
    <property type="project" value="InterPro"/>
</dbReference>
<evidence type="ECO:0000313" key="4">
    <source>
        <dbReference type="EMBL" id="GIQ68227.1"/>
    </source>
</evidence>
<dbReference type="GO" id="GO:0006171">
    <property type="term" value="P:cAMP biosynthetic process"/>
    <property type="evidence" value="ECO:0007669"/>
    <property type="project" value="TreeGrafter"/>
</dbReference>
<feature type="transmembrane region" description="Helical" evidence="2">
    <location>
        <begin position="323"/>
        <end position="342"/>
    </location>
</feature>
<keyword evidence="2" id="KW-0472">Membrane</keyword>
<keyword evidence="5" id="KW-1185">Reference proteome</keyword>
<comment type="similarity">
    <text evidence="1">Belongs to the adenylyl cyclase class-3 family.</text>
</comment>
<evidence type="ECO:0000256" key="1">
    <source>
        <dbReference type="ARBA" id="ARBA00005381"/>
    </source>
</evidence>
<dbReference type="RefSeq" id="WP_213410826.1">
    <property type="nucleotide sequence ID" value="NZ_BOVK01000013.1"/>
</dbReference>
<protein>
    <submittedName>
        <fullName evidence="4">Adenylate/guanylate cyclase domain-containing protein</fullName>
    </submittedName>
</protein>
<dbReference type="Pfam" id="PF05226">
    <property type="entry name" value="CHASE2"/>
    <property type="match status" value="1"/>
</dbReference>
<evidence type="ECO:0000256" key="2">
    <source>
        <dbReference type="SAM" id="Phobius"/>
    </source>
</evidence>
<dbReference type="Pfam" id="PF00211">
    <property type="entry name" value="Guanylate_cyc"/>
    <property type="match status" value="1"/>
</dbReference>
<dbReference type="InterPro" id="IPR007890">
    <property type="entry name" value="CHASE2"/>
</dbReference>
<dbReference type="GO" id="GO:0004016">
    <property type="term" value="F:adenylate cyclase activity"/>
    <property type="evidence" value="ECO:0007669"/>
    <property type="project" value="UniProtKB-ARBA"/>
</dbReference>
<dbReference type="SMART" id="SM00044">
    <property type="entry name" value="CYCc"/>
    <property type="match status" value="1"/>
</dbReference>
<evidence type="ECO:0000313" key="5">
    <source>
        <dbReference type="Proteomes" id="UP000677918"/>
    </source>
</evidence>
<feature type="transmembrane region" description="Helical" evidence="2">
    <location>
        <begin position="354"/>
        <end position="372"/>
    </location>
</feature>
<dbReference type="PANTHER" id="PTHR43081">
    <property type="entry name" value="ADENYLATE CYCLASE, TERMINAL-DIFFERENTIATION SPECIFIC-RELATED"/>
    <property type="match status" value="1"/>
</dbReference>
<dbReference type="AlphaFoldDB" id="A0A8J4M1U9"/>
<feature type="transmembrane region" description="Helical" evidence="2">
    <location>
        <begin position="9"/>
        <end position="30"/>
    </location>
</feature>
<keyword evidence="2" id="KW-1133">Transmembrane helix</keyword>
<comment type="caution">
    <text evidence="4">The sequence shown here is derived from an EMBL/GenBank/DDBJ whole genome shotgun (WGS) entry which is preliminary data.</text>
</comment>
<dbReference type="SUPFAM" id="SSF55073">
    <property type="entry name" value="Nucleotide cyclase"/>
    <property type="match status" value="1"/>
</dbReference>
<name>A0A8J4M1U9_9BACL</name>
<evidence type="ECO:0000259" key="3">
    <source>
        <dbReference type="PROSITE" id="PS50125"/>
    </source>
</evidence>
<dbReference type="Proteomes" id="UP000677918">
    <property type="component" value="Unassembled WGS sequence"/>
</dbReference>
<gene>
    <name evidence="4" type="ORF">XYCOK13_10510</name>
</gene>
<organism evidence="4 5">
    <name type="scientific">Xylanibacillus composti</name>
    <dbReference type="NCBI Taxonomy" id="1572762"/>
    <lineage>
        <taxon>Bacteria</taxon>
        <taxon>Bacillati</taxon>
        <taxon>Bacillota</taxon>
        <taxon>Bacilli</taxon>
        <taxon>Bacillales</taxon>
        <taxon>Paenibacillaceae</taxon>
        <taxon>Xylanibacillus</taxon>
    </lineage>
</organism>
<dbReference type="InterPro" id="IPR001054">
    <property type="entry name" value="A/G_cyclase"/>
</dbReference>
<sequence>MKKRIRKYIIYGNALVVLLCFVLFMFQVFLTLERSLYEFDLKRTASHAPHEDIVVIGIDEHSLQALGSFPWDRQIYIPLLDMLNMEESRPIAIAFDILFTSASDPQSDEALARTLAEYDNIIMPSYANIEDEYNRKAVSFGEDGALQADNWTHPIPIFAEVTERAHINARLDSDGVIRRNWLQINTGDGTPIYSMAFKMAQMGNIPVESYLGRNQHKEILIDFQATSNDFLHIPFVSVLNGEVPPEIFKDRYVLIGFTAVGYDTGQTAIEQEMKLVYAHANILNQLLAQTYISMAPNLYSAVTVLAMILLALWFTWRFKTLHSVLIFMGTAAALLIGQYYIFKHFGLYVDTVNPLVALSLTYLYNVSIKAYFEARQRSFITKQFGRYLSPELVREIARSDQEIQLGGIHKELSILFLDVRGFTTLSEQMKPEEVVGFLNMMFDLITTKALDNKGTIDKFIGDAAMILYNAPLDVPNHAYCAVKTAYDIQEGMKQVRKEIEEQYGASISVGIGIHTGEVVVGNIGSFLRVDYTAIGDNVNVAARIESNTTANQVLVSEETYALTKDYFDYQCVGERMMKGKTIAVKLYEVTGIKKRLAIAD</sequence>
<dbReference type="CDD" id="cd07302">
    <property type="entry name" value="CHD"/>
    <property type="match status" value="1"/>
</dbReference>
<dbReference type="PROSITE" id="PS50125">
    <property type="entry name" value="GUANYLATE_CYCLASE_2"/>
    <property type="match status" value="1"/>
</dbReference>
<proteinExistence type="inferred from homology"/>
<feature type="domain" description="Guanylate cyclase" evidence="3">
    <location>
        <begin position="413"/>
        <end position="545"/>
    </location>
</feature>